<sequence length="113" mass="13051">MLDQTTITHISNMNRDELLELAERTFDALRNINEKGFRKGQKVLIKGKYAKHPNFVWPTKANGYEDFVGKIAYVDDVTIINEVDSVPHMRLRKSPTPKARYIDVHVDDIVPIE</sequence>
<evidence type="ECO:0000313" key="2">
    <source>
        <dbReference type="Proteomes" id="UP001145050"/>
    </source>
</evidence>
<dbReference type="AlphaFoldDB" id="A0A9X3WRW7"/>
<dbReference type="EMBL" id="JAMQKB010000005">
    <property type="protein sequence ID" value="MDC3424260.1"/>
    <property type="molecule type" value="Genomic_DNA"/>
</dbReference>
<reference evidence="1" key="1">
    <citation type="submission" date="2022-06" db="EMBL/GenBank/DDBJ databases">
        <title>Aquibacillus sp. a new bacterium isolated from soil saline samples.</title>
        <authorList>
            <person name="Galisteo C."/>
            <person name="De La Haba R."/>
            <person name="Sanchez-Porro C."/>
            <person name="Ventosa A."/>
        </authorList>
    </citation>
    <scope>NUCLEOTIDE SEQUENCE</scope>
    <source>
        <strain evidence="1">3ASR75-11</strain>
    </source>
</reference>
<gene>
    <name evidence="1" type="ORF">NC797_07025</name>
</gene>
<comment type="caution">
    <text evidence="1">The sequence shown here is derived from an EMBL/GenBank/DDBJ whole genome shotgun (WGS) entry which is preliminary data.</text>
</comment>
<accession>A0A9X3WRW7</accession>
<keyword evidence="2" id="KW-1185">Reference proteome</keyword>
<protein>
    <submittedName>
        <fullName evidence="1">Uncharacterized protein</fullName>
    </submittedName>
</protein>
<proteinExistence type="predicted"/>
<dbReference type="RefSeq" id="WP_272436065.1">
    <property type="nucleotide sequence ID" value="NZ_JAMQKB010000005.1"/>
</dbReference>
<dbReference type="Proteomes" id="UP001145050">
    <property type="component" value="Unassembled WGS sequence"/>
</dbReference>
<organism evidence="1 2">
    <name type="scientific">Terrihalobacillus insolitus</name>
    <dbReference type="NCBI Taxonomy" id="2950438"/>
    <lineage>
        <taxon>Bacteria</taxon>
        <taxon>Bacillati</taxon>
        <taxon>Bacillota</taxon>
        <taxon>Bacilli</taxon>
        <taxon>Bacillales</taxon>
        <taxon>Bacillaceae</taxon>
        <taxon>Terrihalobacillus</taxon>
    </lineage>
</organism>
<evidence type="ECO:0000313" key="1">
    <source>
        <dbReference type="EMBL" id="MDC3424260.1"/>
    </source>
</evidence>
<name>A0A9X3WRW7_9BACI</name>